<protein>
    <submittedName>
        <fullName evidence="1">Uncharacterized protein</fullName>
    </submittedName>
</protein>
<sequence>MNSLDTSDMLPGLPFGRAPAFVADSPQLLNRAYHFSSLEITVHQLKRSLLIMRFVSSLVSDKSELHITLSKFRLGGKMALQMAYFCLHGQRHRRVSQLCLTYGYVARPCIPWGTL</sequence>
<keyword evidence="2" id="KW-1185">Reference proteome</keyword>
<accession>A0A0B0MS99</accession>
<gene>
    <name evidence="1" type="ORF">F383_30913</name>
</gene>
<name>A0A0B0MS99_GOSAR</name>
<dbReference type="EMBL" id="JRRC01421815">
    <property type="protein sequence ID" value="KHG05008.1"/>
    <property type="molecule type" value="Genomic_DNA"/>
</dbReference>
<proteinExistence type="predicted"/>
<comment type="caution">
    <text evidence="1">The sequence shown here is derived from an EMBL/GenBank/DDBJ whole genome shotgun (WGS) entry which is preliminary data.</text>
</comment>
<dbReference type="Proteomes" id="UP000032142">
    <property type="component" value="Unassembled WGS sequence"/>
</dbReference>
<dbReference type="AlphaFoldDB" id="A0A0B0MS99"/>
<reference evidence="2" key="1">
    <citation type="submission" date="2014-09" db="EMBL/GenBank/DDBJ databases">
        <authorList>
            <person name="Mudge J."/>
            <person name="Ramaraj T."/>
            <person name="Lindquist I.E."/>
            <person name="Bharti A.K."/>
            <person name="Sundararajan A."/>
            <person name="Cameron C.T."/>
            <person name="Woodward J.E."/>
            <person name="May G.D."/>
            <person name="Brubaker C."/>
            <person name="Broadhvest J."/>
            <person name="Wilkins T.A."/>
        </authorList>
    </citation>
    <scope>NUCLEOTIDE SEQUENCE</scope>
    <source>
        <strain evidence="2">cv. AKA8401</strain>
    </source>
</reference>
<organism evidence="1 2">
    <name type="scientific">Gossypium arboreum</name>
    <name type="common">Tree cotton</name>
    <name type="synonym">Gossypium nanking</name>
    <dbReference type="NCBI Taxonomy" id="29729"/>
    <lineage>
        <taxon>Eukaryota</taxon>
        <taxon>Viridiplantae</taxon>
        <taxon>Streptophyta</taxon>
        <taxon>Embryophyta</taxon>
        <taxon>Tracheophyta</taxon>
        <taxon>Spermatophyta</taxon>
        <taxon>Magnoliopsida</taxon>
        <taxon>eudicotyledons</taxon>
        <taxon>Gunneridae</taxon>
        <taxon>Pentapetalae</taxon>
        <taxon>rosids</taxon>
        <taxon>malvids</taxon>
        <taxon>Malvales</taxon>
        <taxon>Malvaceae</taxon>
        <taxon>Malvoideae</taxon>
        <taxon>Gossypium</taxon>
    </lineage>
</organism>
<evidence type="ECO:0000313" key="2">
    <source>
        <dbReference type="Proteomes" id="UP000032142"/>
    </source>
</evidence>
<evidence type="ECO:0000313" key="1">
    <source>
        <dbReference type="EMBL" id="KHG05008.1"/>
    </source>
</evidence>